<feature type="region of interest" description="Disordered" evidence="1">
    <location>
        <begin position="74"/>
        <end position="95"/>
    </location>
</feature>
<name>A0A653B6F8_ECTOL</name>
<organism evidence="2">
    <name type="scientific">Ectopseudomonas oleovorans</name>
    <name type="common">Pseudomonas oleovorans</name>
    <dbReference type="NCBI Taxonomy" id="301"/>
    <lineage>
        <taxon>Bacteria</taxon>
        <taxon>Pseudomonadati</taxon>
        <taxon>Pseudomonadota</taxon>
        <taxon>Gammaproteobacteria</taxon>
        <taxon>Pseudomonadales</taxon>
        <taxon>Pseudomonadaceae</taxon>
        <taxon>Ectopseudomonas</taxon>
    </lineage>
</organism>
<protein>
    <submittedName>
        <fullName evidence="2">Uncharacterized protein</fullName>
    </submittedName>
</protein>
<dbReference type="EMBL" id="LR130779">
    <property type="protein sequence ID" value="VDN64223.1"/>
    <property type="molecule type" value="Genomic_DNA"/>
</dbReference>
<gene>
    <name evidence="2" type="ORF">POT9AD_3248</name>
</gene>
<reference evidence="2" key="1">
    <citation type="submission" date="2018-11" db="EMBL/GenBank/DDBJ databases">
        <authorList>
            <consortium name="Genoscope - CEA"/>
            <person name="William W."/>
        </authorList>
    </citation>
    <scope>NUCLEOTIDE SEQUENCE [LARGE SCALE GENOMIC DNA]</scope>
    <source>
        <strain evidence="2">T9AD</strain>
    </source>
</reference>
<feature type="compositionally biased region" description="Basic and acidic residues" evidence="1">
    <location>
        <begin position="1"/>
        <end position="10"/>
    </location>
</feature>
<evidence type="ECO:0000256" key="1">
    <source>
        <dbReference type="SAM" id="MobiDB-lite"/>
    </source>
</evidence>
<evidence type="ECO:0000313" key="2">
    <source>
        <dbReference type="EMBL" id="VDN64223.1"/>
    </source>
</evidence>
<proteinExistence type="predicted"/>
<sequence length="95" mass="10487">MLCGRERTPESKITQKQIKQHKFMMSGGKMKEGTASKPDIIRSVMSNASFRNNQAGKSNNTALTQRQVFSALGWREESMAGPQSGAASRSETKNH</sequence>
<dbReference type="AlphaFoldDB" id="A0A653B6F8"/>
<feature type="region of interest" description="Disordered" evidence="1">
    <location>
        <begin position="1"/>
        <end position="21"/>
    </location>
</feature>
<accession>A0A653B6F8</accession>